<organism evidence="1 2">
    <name type="scientific">Undibacter mobilis</name>
    <dbReference type="NCBI Taxonomy" id="2292256"/>
    <lineage>
        <taxon>Bacteria</taxon>
        <taxon>Pseudomonadati</taxon>
        <taxon>Pseudomonadota</taxon>
        <taxon>Alphaproteobacteria</taxon>
        <taxon>Hyphomicrobiales</taxon>
        <taxon>Nitrobacteraceae</taxon>
        <taxon>Undibacter</taxon>
    </lineage>
</organism>
<name>A0A371B8Z6_9BRAD</name>
<gene>
    <name evidence="1" type="ORF">DXH78_05425</name>
</gene>
<evidence type="ECO:0000313" key="2">
    <source>
        <dbReference type="Proteomes" id="UP000263993"/>
    </source>
</evidence>
<proteinExistence type="predicted"/>
<comment type="caution">
    <text evidence="1">The sequence shown here is derived from an EMBL/GenBank/DDBJ whole genome shotgun (WGS) entry which is preliminary data.</text>
</comment>
<dbReference type="AlphaFoldDB" id="A0A371B8Z6"/>
<keyword evidence="2" id="KW-1185">Reference proteome</keyword>
<sequence length="321" mass="35849">MSRHEFSVAYLGKDRVDDHSIDVQSLAPALLAFGRLLREANSEFNGKKSTAKVLVVSDFEHKCFNINFELVVGLYEQVKQLLATEQMQSAKNVLEWVGIVAGPPVAVTGTYLGYLKWRRGRKIESVKPLIDTDKTGMVEVRIQGDGNAVHIHQHIHKLSENPKALRATRDAFLPLGHDGFDTVQLKEGETVIDEIKEDDVEHIVASCNIGLEEAKEIEPEIEVTPAWLSVYSPVYDERAPSWRFRLGKEIIYADISETSIAHEALQRGGAMVEDAYQVSLQITTEVDANGKKSEPSYKVLEVVRFVAAAPTPKQSTFFDDE</sequence>
<dbReference type="Proteomes" id="UP000263993">
    <property type="component" value="Unassembled WGS sequence"/>
</dbReference>
<evidence type="ECO:0000313" key="1">
    <source>
        <dbReference type="EMBL" id="RDV04075.1"/>
    </source>
</evidence>
<reference evidence="2" key="1">
    <citation type="submission" date="2018-08" db="EMBL/GenBank/DDBJ databases">
        <authorList>
            <person name="Kim S.-J."/>
            <person name="Jung G.-Y."/>
        </authorList>
    </citation>
    <scope>NUCLEOTIDE SEQUENCE [LARGE SCALE GENOMIC DNA]</scope>
    <source>
        <strain evidence="2">GY_H</strain>
    </source>
</reference>
<accession>A0A371B8Z6</accession>
<dbReference type="EMBL" id="QRGO01000001">
    <property type="protein sequence ID" value="RDV04075.1"/>
    <property type="molecule type" value="Genomic_DNA"/>
</dbReference>
<protein>
    <submittedName>
        <fullName evidence="1">Uncharacterized protein</fullName>
    </submittedName>
</protein>